<reference evidence="6" key="1">
    <citation type="submission" date="2021-01" db="EMBL/GenBank/DDBJ databases">
        <authorList>
            <person name="Corre E."/>
            <person name="Pelletier E."/>
            <person name="Niang G."/>
            <person name="Scheremetjew M."/>
            <person name="Finn R."/>
            <person name="Kale V."/>
            <person name="Holt S."/>
            <person name="Cochrane G."/>
            <person name="Meng A."/>
            <person name="Brown T."/>
            <person name="Cohen L."/>
        </authorList>
    </citation>
    <scope>NUCLEOTIDE SEQUENCE</scope>
    <source>
        <strain evidence="6">CCAP979/52</strain>
    </source>
</reference>
<name>A0A7S0QPP2_9CRYP</name>
<dbReference type="Gene3D" id="3.30.70.330">
    <property type="match status" value="2"/>
</dbReference>
<evidence type="ECO:0000256" key="4">
    <source>
        <dbReference type="SAM" id="MobiDB-lite"/>
    </source>
</evidence>
<keyword evidence="2 3" id="KW-0694">RNA-binding</keyword>
<dbReference type="Pfam" id="PF00076">
    <property type="entry name" value="RRM_1"/>
    <property type="match status" value="2"/>
</dbReference>
<dbReference type="SMART" id="SM00360">
    <property type="entry name" value="RRM"/>
    <property type="match status" value="2"/>
</dbReference>
<feature type="domain" description="RRM" evidence="5">
    <location>
        <begin position="190"/>
        <end position="267"/>
    </location>
</feature>
<dbReference type="PANTHER" id="PTHR48032:SF6">
    <property type="entry name" value="RNA-BINDING (RRM_RBD_RNP MOTIFS) FAMILY PROTEIN"/>
    <property type="match status" value="1"/>
</dbReference>
<feature type="region of interest" description="Disordered" evidence="4">
    <location>
        <begin position="1"/>
        <end position="87"/>
    </location>
</feature>
<feature type="region of interest" description="Disordered" evidence="4">
    <location>
        <begin position="160"/>
        <end position="187"/>
    </location>
</feature>
<evidence type="ECO:0000256" key="3">
    <source>
        <dbReference type="PROSITE-ProRule" id="PRU00176"/>
    </source>
</evidence>
<protein>
    <recommendedName>
        <fullName evidence="5">RRM domain-containing protein</fullName>
    </recommendedName>
</protein>
<proteinExistence type="predicted"/>
<dbReference type="EMBL" id="HBEZ01036797">
    <property type="protein sequence ID" value="CAD8642524.1"/>
    <property type="molecule type" value="Transcribed_RNA"/>
</dbReference>
<dbReference type="AlphaFoldDB" id="A0A7S0QPP2"/>
<dbReference type="InterPro" id="IPR000504">
    <property type="entry name" value="RRM_dom"/>
</dbReference>
<dbReference type="GO" id="GO:0006417">
    <property type="term" value="P:regulation of translation"/>
    <property type="evidence" value="ECO:0007669"/>
    <property type="project" value="TreeGrafter"/>
</dbReference>
<evidence type="ECO:0000313" key="6">
    <source>
        <dbReference type="EMBL" id="CAD8642524.1"/>
    </source>
</evidence>
<feature type="compositionally biased region" description="Polar residues" evidence="4">
    <location>
        <begin position="168"/>
        <end position="187"/>
    </location>
</feature>
<gene>
    <name evidence="6" type="ORF">CCUR1050_LOCUS20208</name>
</gene>
<dbReference type="GO" id="GO:0003729">
    <property type="term" value="F:mRNA binding"/>
    <property type="evidence" value="ECO:0007669"/>
    <property type="project" value="TreeGrafter"/>
</dbReference>
<dbReference type="InterPro" id="IPR012677">
    <property type="entry name" value="Nucleotide-bd_a/b_plait_sf"/>
</dbReference>
<feature type="compositionally biased region" description="Low complexity" evidence="4">
    <location>
        <begin position="18"/>
        <end position="41"/>
    </location>
</feature>
<dbReference type="SUPFAM" id="SSF54928">
    <property type="entry name" value="RNA-binding domain, RBD"/>
    <property type="match status" value="2"/>
</dbReference>
<feature type="domain" description="RRM" evidence="5">
    <location>
        <begin position="89"/>
        <end position="165"/>
    </location>
</feature>
<sequence length="486" mass="49713">MSSENQSTEAPATEEETALPSAAESVEEPAAADVVDAAAEVGSALDVPVEDAAPSSAQESDKEGTATVDVNSQPKPEQPKKPILDDGANKIFVGGISQETSDDDLRAYFGQHGEIVDITIMKDRMTGKSRGFGFITFDTSEVADKMVASKHEINGRMVEAKPAVPRGSQAQMGQRPSPTSQGSDPSQRATKIFVGGLSPSVNDAELKEYFSQYGTVVEASVVVDKDTSRKRGFGFVSFGTYQTVDNILAKREHSIMDKVVEVKKAFPKGTGAVPAMNRGPPIMPNRGGPYPGPRGYGGGGQGYYGGHEGGYNQQAAGYSYYGGYDQSGGGYQGYGASGYGGAHGAAGYGSGYGEQQRGAHGGYSGYGGHDDSAKMYGGHGAQAATTGGYDAQQQTAYNGYGAAAYGSAPAYGATPYGGAAAYSAAPAYGAPAYGAAAAAPAYGAAPAAAAAGAYGAYEDPNAAYNGASRGGAYDSSAAARYHPYSR</sequence>
<accession>A0A7S0QPP2</accession>
<evidence type="ECO:0000259" key="5">
    <source>
        <dbReference type="PROSITE" id="PS50102"/>
    </source>
</evidence>
<dbReference type="InterPro" id="IPR035979">
    <property type="entry name" value="RBD_domain_sf"/>
</dbReference>
<dbReference type="PROSITE" id="PS50102">
    <property type="entry name" value="RRM"/>
    <property type="match status" value="2"/>
</dbReference>
<organism evidence="6">
    <name type="scientific">Cryptomonas curvata</name>
    <dbReference type="NCBI Taxonomy" id="233186"/>
    <lineage>
        <taxon>Eukaryota</taxon>
        <taxon>Cryptophyceae</taxon>
        <taxon>Cryptomonadales</taxon>
        <taxon>Cryptomonadaceae</taxon>
        <taxon>Cryptomonas</taxon>
    </lineage>
</organism>
<evidence type="ECO:0000256" key="2">
    <source>
        <dbReference type="ARBA" id="ARBA00022884"/>
    </source>
</evidence>
<evidence type="ECO:0000256" key="1">
    <source>
        <dbReference type="ARBA" id="ARBA00022737"/>
    </source>
</evidence>
<feature type="compositionally biased region" description="Basic and acidic residues" evidence="4">
    <location>
        <begin position="77"/>
        <end position="87"/>
    </location>
</feature>
<dbReference type="PANTHER" id="PTHR48032">
    <property type="entry name" value="RNA-BINDING PROTEIN MUSASHI HOMOLOG RBP6"/>
    <property type="match status" value="1"/>
</dbReference>
<keyword evidence="1" id="KW-0677">Repeat</keyword>